<feature type="transmembrane region" description="Helical" evidence="1">
    <location>
        <begin position="202"/>
        <end position="227"/>
    </location>
</feature>
<keyword evidence="3" id="KW-0808">Transferase</keyword>
<keyword evidence="1" id="KW-1133">Transmembrane helix</keyword>
<sequence length="352" mass="40418">MHHNNNFHFLRLMAAILVIYGHSYPLLGLGHLDYIQELTGGLFPSAQIGVCIFFAISGYLIAKSLKSSTPVKFVQKRLLRIYPGLIAAVLFTMFVIGPIATTASLSEYFSSVETYFYIRVLKLFPNYPDSLPYVFKNLPVGLVNGSLWTLAYEITCYGALLLSYIIFGNRIKFALLTVFLLLWSTYLFWYDFLTRHPNQLRIIHLSLLDLLNFGLYFLVGNLIYFFQHLIKYQWYWLSGLILIFVSAYVLSAFYGLIPLAGIAWTRYLLLPYALFYFGLKTGILNSVGKIGDLSYGLYIYAFPVQQLIVTFYGMKISATQMFLSSLIFLLPIAWLSWNYIESPFLKLKSKVK</sequence>
<name>A0A4R5DYI1_9BACT</name>
<feature type="transmembrane region" description="Helical" evidence="1">
    <location>
        <begin position="295"/>
        <end position="314"/>
    </location>
</feature>
<protein>
    <submittedName>
        <fullName evidence="3">Acyltransferase</fullName>
    </submittedName>
</protein>
<dbReference type="GO" id="GO:0016020">
    <property type="term" value="C:membrane"/>
    <property type="evidence" value="ECO:0007669"/>
    <property type="project" value="TreeGrafter"/>
</dbReference>
<feature type="transmembrane region" description="Helical" evidence="1">
    <location>
        <begin position="234"/>
        <end position="257"/>
    </location>
</feature>
<feature type="transmembrane region" description="Helical" evidence="1">
    <location>
        <begin position="81"/>
        <end position="100"/>
    </location>
</feature>
<dbReference type="RefSeq" id="WP_131957015.1">
    <property type="nucleotide sequence ID" value="NZ_SMFL01000002.1"/>
</dbReference>
<feature type="transmembrane region" description="Helical" evidence="1">
    <location>
        <begin position="147"/>
        <end position="166"/>
    </location>
</feature>
<dbReference type="OrthoDB" id="9796461at2"/>
<dbReference type="AlphaFoldDB" id="A0A4R5DYI1"/>
<keyword evidence="1" id="KW-0812">Transmembrane</keyword>
<feature type="transmembrane region" description="Helical" evidence="1">
    <location>
        <begin position="320"/>
        <end position="340"/>
    </location>
</feature>
<keyword evidence="3" id="KW-0012">Acyltransferase</keyword>
<organism evidence="3 4">
    <name type="scientific">Dyadobacter psychrotolerans</name>
    <dbReference type="NCBI Taxonomy" id="2541721"/>
    <lineage>
        <taxon>Bacteria</taxon>
        <taxon>Pseudomonadati</taxon>
        <taxon>Bacteroidota</taxon>
        <taxon>Cytophagia</taxon>
        <taxon>Cytophagales</taxon>
        <taxon>Spirosomataceae</taxon>
        <taxon>Dyadobacter</taxon>
    </lineage>
</organism>
<keyword evidence="4" id="KW-1185">Reference proteome</keyword>
<dbReference type="GO" id="GO:0000271">
    <property type="term" value="P:polysaccharide biosynthetic process"/>
    <property type="evidence" value="ECO:0007669"/>
    <property type="project" value="TreeGrafter"/>
</dbReference>
<feature type="transmembrane region" description="Helical" evidence="1">
    <location>
        <begin position="263"/>
        <end position="283"/>
    </location>
</feature>
<gene>
    <name evidence="3" type="ORF">E0F88_04990</name>
</gene>
<evidence type="ECO:0000259" key="2">
    <source>
        <dbReference type="Pfam" id="PF01757"/>
    </source>
</evidence>
<reference evidence="3 4" key="1">
    <citation type="submission" date="2019-03" db="EMBL/GenBank/DDBJ databases">
        <title>Dyadobacter AR-3-6 sp. nov., isolated from arctic soil.</title>
        <authorList>
            <person name="Chaudhary D.K."/>
        </authorList>
    </citation>
    <scope>NUCLEOTIDE SEQUENCE [LARGE SCALE GENOMIC DNA]</scope>
    <source>
        <strain evidence="3 4">AR-3-6</strain>
    </source>
</reference>
<feature type="transmembrane region" description="Helical" evidence="1">
    <location>
        <begin position="42"/>
        <end position="61"/>
    </location>
</feature>
<dbReference type="PANTHER" id="PTHR23028:SF53">
    <property type="entry name" value="ACYL_TRANSF_3 DOMAIN-CONTAINING PROTEIN"/>
    <property type="match status" value="1"/>
</dbReference>
<proteinExistence type="predicted"/>
<feature type="transmembrane region" description="Helical" evidence="1">
    <location>
        <begin position="173"/>
        <end position="190"/>
    </location>
</feature>
<dbReference type="InterPro" id="IPR002656">
    <property type="entry name" value="Acyl_transf_3_dom"/>
</dbReference>
<comment type="caution">
    <text evidence="3">The sequence shown here is derived from an EMBL/GenBank/DDBJ whole genome shotgun (WGS) entry which is preliminary data.</text>
</comment>
<dbReference type="InterPro" id="IPR050879">
    <property type="entry name" value="Acyltransferase_3"/>
</dbReference>
<keyword evidence="1" id="KW-0472">Membrane</keyword>
<dbReference type="PANTHER" id="PTHR23028">
    <property type="entry name" value="ACETYLTRANSFERASE"/>
    <property type="match status" value="1"/>
</dbReference>
<dbReference type="Proteomes" id="UP000294850">
    <property type="component" value="Unassembled WGS sequence"/>
</dbReference>
<dbReference type="Pfam" id="PF01757">
    <property type="entry name" value="Acyl_transf_3"/>
    <property type="match status" value="1"/>
</dbReference>
<dbReference type="GO" id="GO:0016747">
    <property type="term" value="F:acyltransferase activity, transferring groups other than amino-acyl groups"/>
    <property type="evidence" value="ECO:0007669"/>
    <property type="project" value="InterPro"/>
</dbReference>
<feature type="domain" description="Acyltransferase 3" evidence="2">
    <location>
        <begin position="5"/>
        <end position="335"/>
    </location>
</feature>
<evidence type="ECO:0000313" key="4">
    <source>
        <dbReference type="Proteomes" id="UP000294850"/>
    </source>
</evidence>
<accession>A0A4R5DYI1</accession>
<evidence type="ECO:0000313" key="3">
    <source>
        <dbReference type="EMBL" id="TDE17251.1"/>
    </source>
</evidence>
<feature type="transmembrane region" description="Helical" evidence="1">
    <location>
        <begin position="12"/>
        <end position="30"/>
    </location>
</feature>
<dbReference type="EMBL" id="SMFL01000002">
    <property type="protein sequence ID" value="TDE17251.1"/>
    <property type="molecule type" value="Genomic_DNA"/>
</dbReference>
<evidence type="ECO:0000256" key="1">
    <source>
        <dbReference type="SAM" id="Phobius"/>
    </source>
</evidence>